<keyword evidence="2" id="KW-1133">Transmembrane helix</keyword>
<feature type="compositionally biased region" description="Polar residues" evidence="1">
    <location>
        <begin position="14"/>
        <end position="25"/>
    </location>
</feature>
<evidence type="ECO:0000313" key="3">
    <source>
        <dbReference type="EMBL" id="KXH62569.1"/>
    </source>
</evidence>
<evidence type="ECO:0000313" key="4">
    <source>
        <dbReference type="Proteomes" id="UP000070054"/>
    </source>
</evidence>
<feature type="region of interest" description="Disordered" evidence="1">
    <location>
        <begin position="1"/>
        <end position="29"/>
    </location>
</feature>
<organism evidence="3 4">
    <name type="scientific">Colletotrichum nymphaeae SA-01</name>
    <dbReference type="NCBI Taxonomy" id="1460502"/>
    <lineage>
        <taxon>Eukaryota</taxon>
        <taxon>Fungi</taxon>
        <taxon>Dikarya</taxon>
        <taxon>Ascomycota</taxon>
        <taxon>Pezizomycotina</taxon>
        <taxon>Sordariomycetes</taxon>
        <taxon>Hypocreomycetidae</taxon>
        <taxon>Glomerellales</taxon>
        <taxon>Glomerellaceae</taxon>
        <taxon>Colletotrichum</taxon>
        <taxon>Colletotrichum acutatum species complex</taxon>
    </lineage>
</organism>
<evidence type="ECO:0000256" key="2">
    <source>
        <dbReference type="SAM" id="Phobius"/>
    </source>
</evidence>
<dbReference type="EMBL" id="JEMN01000280">
    <property type="protein sequence ID" value="KXH62569.1"/>
    <property type="molecule type" value="Genomic_DNA"/>
</dbReference>
<dbReference type="OrthoDB" id="4849802at2759"/>
<gene>
    <name evidence="3" type="ORF">CNYM01_02772</name>
</gene>
<proteinExistence type="predicted"/>
<feature type="transmembrane region" description="Helical" evidence="2">
    <location>
        <begin position="179"/>
        <end position="199"/>
    </location>
</feature>
<sequence>MSDSSDGDALFDSGDQSETDCQSYADTHDESDMSTLFDWNLDSPRHHALSDRVCLAPIGGGREPDRNMKKQRRRDKTRFEEQANHSIAGPSTANIPELYLVDSQGNFKKYRLVPAEVEKTQAMEDPRQNLECLEDLLGDKEKSSRQLQIPRRNIHPRHFESSILCMIDSMEDSSEIRNVEYVVFFFLIVVIIIITMVGLSTRPLPLLPYLNFTRDATVLHTNRSIQYPEMNKY</sequence>
<keyword evidence="2" id="KW-0812">Transmembrane</keyword>
<keyword evidence="4" id="KW-1185">Reference proteome</keyword>
<dbReference type="Proteomes" id="UP000070054">
    <property type="component" value="Unassembled WGS sequence"/>
</dbReference>
<keyword evidence="2" id="KW-0472">Membrane</keyword>
<name>A0A135UQA2_9PEZI</name>
<protein>
    <submittedName>
        <fullName evidence="3">Uncharacterized protein</fullName>
    </submittedName>
</protein>
<reference evidence="3 4" key="1">
    <citation type="submission" date="2014-02" db="EMBL/GenBank/DDBJ databases">
        <title>The genome sequence of Colletotrichum nymphaeae SA-01.</title>
        <authorList>
            <person name="Baroncelli R."/>
            <person name="Thon M.R."/>
        </authorList>
    </citation>
    <scope>NUCLEOTIDE SEQUENCE [LARGE SCALE GENOMIC DNA]</scope>
    <source>
        <strain evidence="3 4">SA-01</strain>
    </source>
</reference>
<comment type="caution">
    <text evidence="3">The sequence shown here is derived from an EMBL/GenBank/DDBJ whole genome shotgun (WGS) entry which is preliminary data.</text>
</comment>
<feature type="region of interest" description="Disordered" evidence="1">
    <location>
        <begin position="55"/>
        <end position="90"/>
    </location>
</feature>
<accession>A0A135UQA2</accession>
<evidence type="ECO:0000256" key="1">
    <source>
        <dbReference type="SAM" id="MobiDB-lite"/>
    </source>
</evidence>
<dbReference type="AlphaFoldDB" id="A0A135UQA2"/>